<gene>
    <name evidence="1" type="ORF">NUZ5A_51090</name>
</gene>
<accession>A0A812EXY0</accession>
<reference evidence="1" key="1">
    <citation type="submission" date="2021-02" db="EMBL/GenBank/DDBJ databases">
        <authorList>
            <person name="Han P."/>
        </authorList>
    </citation>
    <scope>NUCLEOTIDE SEQUENCE</scope>
    <source>
        <strain evidence="1">Candidatus Nitrosotenuis uzonensis 5A</strain>
    </source>
</reference>
<protein>
    <submittedName>
        <fullName evidence="1">Uncharacterized protein</fullName>
    </submittedName>
</protein>
<comment type="caution">
    <text evidence="1">The sequence shown here is derived from an EMBL/GenBank/DDBJ whole genome shotgun (WGS) entry which is preliminary data.</text>
</comment>
<evidence type="ECO:0000313" key="2">
    <source>
        <dbReference type="Proteomes" id="UP000655759"/>
    </source>
</evidence>
<sequence length="148" mass="17279">MSKSVTEKKQEPIQAETSPISVCDVFKDNTTAVIEKLESQVPIYLQLYSDLYTEYLHSVDKIFGTCYISQKEFFDKIGIDQGVLRAYSDFWSTVIDTYNTQIDMFMTTQKTYVKTRIEAIKYFNQNAQLMMDNYAKMLSQFNKKFGTK</sequence>
<dbReference type="Proteomes" id="UP000655759">
    <property type="component" value="Unassembled WGS sequence"/>
</dbReference>
<dbReference type="RefSeq" id="WP_205100410.1">
    <property type="nucleotide sequence ID" value="NZ_CAJNAQ010000005.1"/>
</dbReference>
<proteinExistence type="predicted"/>
<evidence type="ECO:0000313" key="1">
    <source>
        <dbReference type="EMBL" id="CAE6500936.1"/>
    </source>
</evidence>
<dbReference type="AlphaFoldDB" id="A0A812EXY0"/>
<name>A0A812EXY0_9ARCH</name>
<organism evidence="1 2">
    <name type="scientific">Candidatus Nitrosotenuis uzonensis</name>
    <dbReference type="NCBI Taxonomy" id="1407055"/>
    <lineage>
        <taxon>Archaea</taxon>
        <taxon>Nitrososphaerota</taxon>
        <taxon>Candidatus Nitrosotenuis</taxon>
    </lineage>
</organism>
<dbReference type="EMBL" id="CAJNAQ010000005">
    <property type="protein sequence ID" value="CAE6500936.1"/>
    <property type="molecule type" value="Genomic_DNA"/>
</dbReference>